<comment type="caution">
    <text evidence="1">The sequence shown here is derived from an EMBL/GenBank/DDBJ whole genome shotgun (WGS) entry which is preliminary data.</text>
</comment>
<protein>
    <recommendedName>
        <fullName evidence="3">DNA methylase N-4/N-6 domain-containing protein</fullName>
    </recommendedName>
</protein>
<accession>A0A2M6WN95</accession>
<dbReference type="SUPFAM" id="SSF53335">
    <property type="entry name" value="S-adenosyl-L-methionine-dependent methyltransferases"/>
    <property type="match status" value="1"/>
</dbReference>
<dbReference type="Proteomes" id="UP000229335">
    <property type="component" value="Unassembled WGS sequence"/>
</dbReference>
<evidence type="ECO:0008006" key="3">
    <source>
        <dbReference type="Google" id="ProtNLM"/>
    </source>
</evidence>
<proteinExistence type="predicted"/>
<name>A0A2M6WN95_9BACT</name>
<dbReference type="Gene3D" id="3.40.50.150">
    <property type="entry name" value="Vaccinia Virus protein VP39"/>
    <property type="match status" value="1"/>
</dbReference>
<gene>
    <name evidence="1" type="ORF">COU00_00110</name>
</gene>
<evidence type="ECO:0000313" key="2">
    <source>
        <dbReference type="Proteomes" id="UP000229335"/>
    </source>
</evidence>
<evidence type="ECO:0000313" key="1">
    <source>
        <dbReference type="EMBL" id="PIT94226.1"/>
    </source>
</evidence>
<dbReference type="EMBL" id="PFAS01000002">
    <property type="protein sequence ID" value="PIT94226.1"/>
    <property type="molecule type" value="Genomic_DNA"/>
</dbReference>
<reference evidence="2" key="1">
    <citation type="submission" date="2017-09" db="EMBL/GenBank/DDBJ databases">
        <title>Depth-based differentiation of microbial function through sediment-hosted aquifers and enrichment of novel symbionts in the deep terrestrial subsurface.</title>
        <authorList>
            <person name="Probst A.J."/>
            <person name="Ladd B."/>
            <person name="Jarett J.K."/>
            <person name="Geller-Mcgrath D.E."/>
            <person name="Sieber C.M.K."/>
            <person name="Emerson J.B."/>
            <person name="Anantharaman K."/>
            <person name="Thomas B.C."/>
            <person name="Malmstrom R."/>
            <person name="Stieglmeier M."/>
            <person name="Klingl A."/>
            <person name="Woyke T."/>
            <person name="Ryan C.M."/>
            <person name="Banfield J.F."/>
        </authorList>
    </citation>
    <scope>NUCLEOTIDE SEQUENCE [LARGE SCALE GENOMIC DNA]</scope>
</reference>
<dbReference type="InterPro" id="IPR029063">
    <property type="entry name" value="SAM-dependent_MTases_sf"/>
</dbReference>
<dbReference type="AlphaFoldDB" id="A0A2M6WN95"/>
<organism evidence="1 2">
    <name type="scientific">Candidatus Falkowbacteria bacterium CG10_big_fil_rev_8_21_14_0_10_43_11</name>
    <dbReference type="NCBI Taxonomy" id="1974568"/>
    <lineage>
        <taxon>Bacteria</taxon>
        <taxon>Candidatus Falkowiibacteriota</taxon>
    </lineage>
</organism>
<sequence>MRLKPDKVAAKKLGKNYIGIDSSPEYVKIAEKRMKELDGRRNPNEAEVEKYAGQLNIFNLAKLDYITS</sequence>